<comment type="caution">
    <text evidence="1">The sequence shown here is derived from an EMBL/GenBank/DDBJ whole genome shotgun (WGS) entry which is preliminary data.</text>
</comment>
<reference evidence="1" key="1">
    <citation type="journal article" date="2014" name="Int. J. Syst. Evol. Microbiol.">
        <title>Complete genome of a new Firmicutes species belonging to the dominant human colonic microbiota ('Ruminococcus bicirculans') reveals two chromosomes and a selective capacity to utilize plant glucans.</title>
        <authorList>
            <consortium name="NISC Comparative Sequencing Program"/>
            <person name="Wegmann U."/>
            <person name="Louis P."/>
            <person name="Goesmann A."/>
            <person name="Henrissat B."/>
            <person name="Duncan S.H."/>
            <person name="Flint H.J."/>
        </authorList>
    </citation>
    <scope>NUCLEOTIDE SEQUENCE</scope>
    <source>
        <strain evidence="1">NBRC 108216</strain>
    </source>
</reference>
<dbReference type="EMBL" id="BSNJ01000004">
    <property type="protein sequence ID" value="GLQ21246.1"/>
    <property type="molecule type" value="Genomic_DNA"/>
</dbReference>
<keyword evidence="2" id="KW-1185">Reference proteome</keyword>
<gene>
    <name evidence="1" type="ORF">GCM10007854_22010</name>
</gene>
<sequence>MAAADLIGAYCVPNSTDRLALRAVDGSVDRDPQPDLVIETSEARAPALTAYSYFGSVEAPPRDFVMGIMPMEEQSGLEDVLVFRNGDDVWLTYQDMRFHPCQDAAEPDVLITVVEPIWTLSKEKPDSEQDLDAASCTLQESNPKAFGIEVSFYTLDAAPPVNYPTVRLVKGLGAPGPMAVSEEAETATWSFAPGEKLTTLMTHDYVEGQDAFYLAFEDTQPVLAALAKADRLSITHDSLGLIEYDVSGFAKAYADMAVTCDFSTIGVLDD</sequence>
<evidence type="ECO:0000313" key="2">
    <source>
        <dbReference type="Proteomes" id="UP001161390"/>
    </source>
</evidence>
<protein>
    <submittedName>
        <fullName evidence="1">Uncharacterized protein</fullName>
    </submittedName>
</protein>
<name>A0ABQ5V3U1_9PROT</name>
<proteinExistence type="predicted"/>
<dbReference type="RefSeq" id="WP_284372594.1">
    <property type="nucleotide sequence ID" value="NZ_BSNJ01000004.1"/>
</dbReference>
<dbReference type="Proteomes" id="UP001161390">
    <property type="component" value="Unassembled WGS sequence"/>
</dbReference>
<accession>A0ABQ5V3U1</accession>
<evidence type="ECO:0000313" key="1">
    <source>
        <dbReference type="EMBL" id="GLQ21246.1"/>
    </source>
</evidence>
<organism evidence="1 2">
    <name type="scientific">Algimonas porphyrae</name>
    <dbReference type="NCBI Taxonomy" id="1128113"/>
    <lineage>
        <taxon>Bacteria</taxon>
        <taxon>Pseudomonadati</taxon>
        <taxon>Pseudomonadota</taxon>
        <taxon>Alphaproteobacteria</taxon>
        <taxon>Maricaulales</taxon>
        <taxon>Robiginitomaculaceae</taxon>
        <taxon>Algimonas</taxon>
    </lineage>
</organism>
<reference evidence="1" key="2">
    <citation type="submission" date="2023-01" db="EMBL/GenBank/DDBJ databases">
        <title>Draft genome sequence of Algimonas porphyrae strain NBRC 108216.</title>
        <authorList>
            <person name="Sun Q."/>
            <person name="Mori K."/>
        </authorList>
    </citation>
    <scope>NUCLEOTIDE SEQUENCE</scope>
    <source>
        <strain evidence="1">NBRC 108216</strain>
    </source>
</reference>